<evidence type="ECO:0000256" key="1">
    <source>
        <dbReference type="SAM" id="MobiDB-lite"/>
    </source>
</evidence>
<sequence length="175" mass="20048">MRRSEDEGRCKRHPEHRLCKGVCPYCLRERLSHISASSSSTTTMNTSSTTSSPYSSNSELPSPTTSSLLKDPKETATTATARLSEGLRKSRSLAFVIKEEEEKEGKKMMEENMDRDKKSNKNKNKDKKSKNKKKVGRFLSKLIVGSERRRKQVDGDQLFHSKTMKEKPSSKWVWF</sequence>
<reference evidence="2" key="1">
    <citation type="journal article" date="2015" name="Nat. Genet.">
        <title>The pineapple genome and the evolution of CAM photosynthesis.</title>
        <authorList>
            <person name="Ming R."/>
            <person name="VanBuren R."/>
            <person name="Wai C.M."/>
            <person name="Tang H."/>
            <person name="Schatz M.C."/>
            <person name="Bowers J.E."/>
            <person name="Lyons E."/>
            <person name="Wang M.L."/>
            <person name="Chen J."/>
            <person name="Biggers E."/>
            <person name="Zhang J."/>
            <person name="Huang L."/>
            <person name="Zhang L."/>
            <person name="Miao W."/>
            <person name="Zhang J."/>
            <person name="Ye Z."/>
            <person name="Miao C."/>
            <person name="Lin Z."/>
            <person name="Wang H."/>
            <person name="Zhou H."/>
            <person name="Yim W.C."/>
            <person name="Priest H.D."/>
            <person name="Zheng C."/>
            <person name="Woodhouse M."/>
            <person name="Edger P.P."/>
            <person name="Guyot R."/>
            <person name="Guo H.B."/>
            <person name="Guo H."/>
            <person name="Zheng G."/>
            <person name="Singh R."/>
            <person name="Sharma A."/>
            <person name="Min X."/>
            <person name="Zheng Y."/>
            <person name="Lee H."/>
            <person name="Gurtowski J."/>
            <person name="Sedlazeck F.J."/>
            <person name="Harkess A."/>
            <person name="McKain M.R."/>
            <person name="Liao Z."/>
            <person name="Fang J."/>
            <person name="Liu J."/>
            <person name="Zhang X."/>
            <person name="Zhang Q."/>
            <person name="Hu W."/>
            <person name="Qin Y."/>
            <person name="Wang K."/>
            <person name="Chen L.Y."/>
            <person name="Shirley N."/>
            <person name="Lin Y.R."/>
            <person name="Liu L.Y."/>
            <person name="Hernandez A.G."/>
            <person name="Wright C.L."/>
            <person name="Bulone V."/>
            <person name="Tuskan G.A."/>
            <person name="Heath K."/>
            <person name="Zee F."/>
            <person name="Moore P.H."/>
            <person name="Sunkar R."/>
            <person name="Leebens-Mack J.H."/>
            <person name="Mockler T."/>
            <person name="Bennetzen J.L."/>
            <person name="Freeling M."/>
            <person name="Sankoff D."/>
            <person name="Paterson A.H."/>
            <person name="Zhu X."/>
            <person name="Yang X."/>
            <person name="Smith J.A."/>
            <person name="Cushman J.C."/>
            <person name="Paull R.E."/>
            <person name="Yu Q."/>
        </authorList>
    </citation>
    <scope>NUCLEOTIDE SEQUENCE [LARGE SCALE GENOMIC DNA]</scope>
    <source>
        <strain evidence="2">cv. F153</strain>
    </source>
</reference>
<protein>
    <submittedName>
        <fullName evidence="3">Protein FAM133-like</fullName>
    </submittedName>
</protein>
<reference evidence="3" key="2">
    <citation type="submission" date="2025-08" db="UniProtKB">
        <authorList>
            <consortium name="RefSeq"/>
        </authorList>
    </citation>
    <scope>IDENTIFICATION</scope>
    <source>
        <tissue evidence="3">Leaf</tissue>
    </source>
</reference>
<feature type="compositionally biased region" description="Basic and acidic residues" evidence="1">
    <location>
        <begin position="97"/>
        <end position="119"/>
    </location>
</feature>
<dbReference type="InterPro" id="IPR008004">
    <property type="entry name" value="OCTOPUS-like"/>
</dbReference>
<dbReference type="GeneID" id="109721007"/>
<dbReference type="RefSeq" id="XP_020103987.1">
    <property type="nucleotide sequence ID" value="XM_020248398.1"/>
</dbReference>
<dbReference type="Pfam" id="PF05340">
    <property type="entry name" value="DUF740"/>
    <property type="match status" value="1"/>
</dbReference>
<feature type="compositionally biased region" description="Low complexity" evidence="1">
    <location>
        <begin position="34"/>
        <end position="69"/>
    </location>
</feature>
<name>A0A6P5G846_ANACO</name>
<accession>A0A6P5G846</accession>
<feature type="compositionally biased region" description="Basic residues" evidence="1">
    <location>
        <begin position="120"/>
        <end position="136"/>
    </location>
</feature>
<feature type="region of interest" description="Disordered" evidence="1">
    <location>
        <begin position="34"/>
        <end position="143"/>
    </location>
</feature>
<dbReference type="PANTHER" id="PTHR34046">
    <property type="entry name" value="OS06G0218800 PROTEIN"/>
    <property type="match status" value="1"/>
</dbReference>
<evidence type="ECO:0000313" key="2">
    <source>
        <dbReference type="Proteomes" id="UP000515123"/>
    </source>
</evidence>
<keyword evidence="2" id="KW-1185">Reference proteome</keyword>
<dbReference type="Proteomes" id="UP000515123">
    <property type="component" value="Linkage group 15"/>
</dbReference>
<proteinExistence type="predicted"/>
<dbReference type="OrthoDB" id="688136at2759"/>
<dbReference type="PANTHER" id="PTHR34046:SF19">
    <property type="entry name" value="RAPIDLY ELICITED PROTEIN, PUTATIVE-RELATED"/>
    <property type="match status" value="1"/>
</dbReference>
<evidence type="ECO:0000313" key="3">
    <source>
        <dbReference type="RefSeq" id="XP_020103987.1"/>
    </source>
</evidence>
<gene>
    <name evidence="3" type="primary">LOC109721007</name>
</gene>
<dbReference type="AlphaFoldDB" id="A0A6P5G846"/>
<organism evidence="2 3">
    <name type="scientific">Ananas comosus</name>
    <name type="common">Pineapple</name>
    <name type="synonym">Ananas ananas</name>
    <dbReference type="NCBI Taxonomy" id="4615"/>
    <lineage>
        <taxon>Eukaryota</taxon>
        <taxon>Viridiplantae</taxon>
        <taxon>Streptophyta</taxon>
        <taxon>Embryophyta</taxon>
        <taxon>Tracheophyta</taxon>
        <taxon>Spermatophyta</taxon>
        <taxon>Magnoliopsida</taxon>
        <taxon>Liliopsida</taxon>
        <taxon>Poales</taxon>
        <taxon>Bromeliaceae</taxon>
        <taxon>Bromelioideae</taxon>
        <taxon>Ananas</taxon>
    </lineage>
</organism>